<protein>
    <submittedName>
        <fullName evidence="1">Uncharacterized protein</fullName>
    </submittedName>
</protein>
<sequence>MEATAETVEERLRDLQDRGLLGDDELDDHAQAALRKADPDIAMEALAQWERHMARAEEPMF</sequence>
<proteinExistence type="predicted"/>
<reference evidence="1 2" key="1">
    <citation type="submission" date="2024-02" db="EMBL/GenBank/DDBJ databases">
        <authorList>
            <person name="Chen Y."/>
            <person name="Shah S."/>
            <person name="Dougan E. K."/>
            <person name="Thang M."/>
            <person name="Chan C."/>
        </authorList>
    </citation>
    <scope>NUCLEOTIDE SEQUENCE [LARGE SCALE GENOMIC DNA]</scope>
</reference>
<evidence type="ECO:0000313" key="2">
    <source>
        <dbReference type="Proteomes" id="UP001642484"/>
    </source>
</evidence>
<keyword evidence="2" id="KW-1185">Reference proteome</keyword>
<dbReference type="EMBL" id="CAXAMN010018891">
    <property type="protein sequence ID" value="CAK9053400.1"/>
    <property type="molecule type" value="Genomic_DNA"/>
</dbReference>
<organism evidence="1 2">
    <name type="scientific">Durusdinium trenchii</name>
    <dbReference type="NCBI Taxonomy" id="1381693"/>
    <lineage>
        <taxon>Eukaryota</taxon>
        <taxon>Sar</taxon>
        <taxon>Alveolata</taxon>
        <taxon>Dinophyceae</taxon>
        <taxon>Suessiales</taxon>
        <taxon>Symbiodiniaceae</taxon>
        <taxon>Durusdinium</taxon>
    </lineage>
</organism>
<dbReference type="Proteomes" id="UP001642484">
    <property type="component" value="Unassembled WGS sequence"/>
</dbReference>
<evidence type="ECO:0000313" key="1">
    <source>
        <dbReference type="EMBL" id="CAK9053400.1"/>
    </source>
</evidence>
<comment type="caution">
    <text evidence="1">The sequence shown here is derived from an EMBL/GenBank/DDBJ whole genome shotgun (WGS) entry which is preliminary data.</text>
</comment>
<name>A0ABP0MPK1_9DINO</name>
<gene>
    <name evidence="1" type="ORF">CCMP2556_LOCUS26856</name>
</gene>
<accession>A0ABP0MPK1</accession>